<dbReference type="SUPFAM" id="SSF51338">
    <property type="entry name" value="Composite domain of metallo-dependent hydrolases"/>
    <property type="match status" value="1"/>
</dbReference>
<dbReference type="InterPro" id="IPR050378">
    <property type="entry name" value="Metallo-dep_Hydrolases_sf"/>
</dbReference>
<evidence type="ECO:0000313" key="3">
    <source>
        <dbReference type="Proteomes" id="UP001262754"/>
    </source>
</evidence>
<organism evidence="2 3">
    <name type="scientific">Caulobacter rhizosphaerae</name>
    <dbReference type="NCBI Taxonomy" id="2010972"/>
    <lineage>
        <taxon>Bacteria</taxon>
        <taxon>Pseudomonadati</taxon>
        <taxon>Pseudomonadota</taxon>
        <taxon>Alphaproteobacteria</taxon>
        <taxon>Caulobacterales</taxon>
        <taxon>Caulobacteraceae</taxon>
        <taxon>Caulobacter</taxon>
    </lineage>
</organism>
<keyword evidence="3" id="KW-1185">Reference proteome</keyword>
<dbReference type="Pfam" id="PF07969">
    <property type="entry name" value="Amidohydro_3"/>
    <property type="match status" value="2"/>
</dbReference>
<name>A0ABU1MTY6_9CAUL</name>
<dbReference type="PANTHER" id="PTHR11647">
    <property type="entry name" value="HYDRANTOINASE/DIHYDROPYRIMIDINASE FAMILY MEMBER"/>
    <property type="match status" value="1"/>
</dbReference>
<dbReference type="EC" id="3.5.1.81" evidence="2"/>
<reference evidence="2 3" key="1">
    <citation type="submission" date="2023-07" db="EMBL/GenBank/DDBJ databases">
        <title>Sorghum-associated microbial communities from plants grown in Nebraska, USA.</title>
        <authorList>
            <person name="Schachtman D."/>
        </authorList>
    </citation>
    <scope>NUCLEOTIDE SEQUENCE [LARGE SCALE GENOMIC DNA]</scope>
    <source>
        <strain evidence="2 3">DS2154</strain>
    </source>
</reference>
<dbReference type="Proteomes" id="UP001262754">
    <property type="component" value="Unassembled WGS sequence"/>
</dbReference>
<proteinExistence type="predicted"/>
<keyword evidence="2" id="KW-0378">Hydrolase</keyword>
<dbReference type="PANTHER" id="PTHR11647:SF1">
    <property type="entry name" value="COLLAPSIN RESPONSE MEDIATOR PROTEIN"/>
    <property type="match status" value="1"/>
</dbReference>
<feature type="domain" description="Amidohydrolase 3" evidence="1">
    <location>
        <begin position="338"/>
        <end position="465"/>
    </location>
</feature>
<dbReference type="GO" id="GO:0047420">
    <property type="term" value="F:N-acyl-D-amino-acid deacylase activity"/>
    <property type="evidence" value="ECO:0007669"/>
    <property type="project" value="UniProtKB-EC"/>
</dbReference>
<dbReference type="SUPFAM" id="SSF51556">
    <property type="entry name" value="Metallo-dependent hydrolases"/>
    <property type="match status" value="1"/>
</dbReference>
<dbReference type="InterPro" id="IPR032466">
    <property type="entry name" value="Metal_Hydrolase"/>
</dbReference>
<sequence length="485" mass="51767">MSVPPPLPRAIDVVLKGGLVIDGGGAPAFAADVALAGDTILAVGPALDAGGARVIDASGLVVAPGFIDVHTHDDLVCITQPDMTPKISQGVTTVITGNCGISAAMLRFDDAVDEPFNLLGACEDFAYDTFADYRRAIEAAAPRVNVAALVGHSALRVLCLEDLSRPATATERARMDVLLRDALAEGALGLSSGVFYAPASAADVEELQGLAKTVAEVGGVYTVHIRDEREGIIEALKEAFAVTAPSQTPLILSHHKCAGVRNWGRAAETLGLIDQARRRQPVGLDCYPYTAGSTIIRPDLVDGEVEILINWSEPHPEMSGRTLASIAQDWNLTQTQAAERLMPGGASYFQMAEADMRAILSHDCCMIGSDGLPHDKRPHPRLWGTFPRVLGHYARDEKLISLEAAVHKMTGLAASTFGLKERGRIAPGMKADITVFDPDTIIDRATYEAPDRHAKGIEHVLVNGQLCWSRGVPTGLRSGRFLRPR</sequence>
<gene>
    <name evidence="2" type="ORF">J2800_000273</name>
</gene>
<comment type="caution">
    <text evidence="2">The sequence shown here is derived from an EMBL/GenBank/DDBJ whole genome shotgun (WGS) entry which is preliminary data.</text>
</comment>
<evidence type="ECO:0000313" key="2">
    <source>
        <dbReference type="EMBL" id="MDR6529558.1"/>
    </source>
</evidence>
<accession>A0ABU1MTY6</accession>
<dbReference type="RefSeq" id="WP_310028511.1">
    <property type="nucleotide sequence ID" value="NZ_JAVDRL010000001.1"/>
</dbReference>
<dbReference type="InterPro" id="IPR011059">
    <property type="entry name" value="Metal-dep_hydrolase_composite"/>
</dbReference>
<dbReference type="InterPro" id="IPR013108">
    <property type="entry name" value="Amidohydro_3"/>
</dbReference>
<dbReference type="CDD" id="cd01297">
    <property type="entry name" value="D-aminoacylase"/>
    <property type="match status" value="1"/>
</dbReference>
<feature type="domain" description="Amidohydrolase 3" evidence="1">
    <location>
        <begin position="53"/>
        <end position="251"/>
    </location>
</feature>
<evidence type="ECO:0000259" key="1">
    <source>
        <dbReference type="Pfam" id="PF07969"/>
    </source>
</evidence>
<dbReference type="Gene3D" id="3.30.1490.130">
    <property type="entry name" value="D-aminoacylase. Domain 3"/>
    <property type="match status" value="1"/>
</dbReference>
<dbReference type="Gene3D" id="3.20.20.140">
    <property type="entry name" value="Metal-dependent hydrolases"/>
    <property type="match status" value="1"/>
</dbReference>
<protein>
    <submittedName>
        <fullName evidence="2">N-acyl-D-amino-acid deacylase</fullName>
        <ecNumber evidence="2">3.5.1.81</ecNumber>
    </submittedName>
</protein>
<dbReference type="EMBL" id="JAVDRL010000001">
    <property type="protein sequence ID" value="MDR6529558.1"/>
    <property type="molecule type" value="Genomic_DNA"/>
</dbReference>
<dbReference type="Gene3D" id="2.30.40.10">
    <property type="entry name" value="Urease, subunit C, domain 1"/>
    <property type="match status" value="1"/>
</dbReference>
<dbReference type="InterPro" id="IPR023100">
    <property type="entry name" value="D-aminoacylase_insert_dom_sf"/>
</dbReference>